<evidence type="ECO:0008006" key="3">
    <source>
        <dbReference type="Google" id="ProtNLM"/>
    </source>
</evidence>
<comment type="caution">
    <text evidence="1">The sequence shown here is derived from an EMBL/GenBank/DDBJ whole genome shotgun (WGS) entry which is preliminary data.</text>
</comment>
<name>A0ABP8XQ09_9MICO</name>
<keyword evidence="2" id="KW-1185">Reference proteome</keyword>
<accession>A0ABP8XQ09</accession>
<gene>
    <name evidence="1" type="ORF">GCM10023198_38960</name>
</gene>
<evidence type="ECO:0000313" key="1">
    <source>
        <dbReference type="EMBL" id="GAA4712328.1"/>
    </source>
</evidence>
<evidence type="ECO:0000313" key="2">
    <source>
        <dbReference type="Proteomes" id="UP001500843"/>
    </source>
</evidence>
<sequence length="112" mass="12415">MGGFCTVRAALTNGWMRMGDLVMDDEFLAQVENDLGEVKNRLYEPLDDLRAADTSAVGEPELVEKVDHFKNKWDHSIDKMCEGAENAKKQLEIIRTEFAKIDASLAAALGGK</sequence>
<proteinExistence type="predicted"/>
<dbReference type="EMBL" id="BAABHM010000017">
    <property type="protein sequence ID" value="GAA4712328.1"/>
    <property type="molecule type" value="Genomic_DNA"/>
</dbReference>
<reference evidence="2" key="1">
    <citation type="journal article" date="2019" name="Int. J. Syst. Evol. Microbiol.">
        <title>The Global Catalogue of Microorganisms (GCM) 10K type strain sequencing project: providing services to taxonomists for standard genome sequencing and annotation.</title>
        <authorList>
            <consortium name="The Broad Institute Genomics Platform"/>
            <consortium name="The Broad Institute Genome Sequencing Center for Infectious Disease"/>
            <person name="Wu L."/>
            <person name="Ma J."/>
        </authorList>
    </citation>
    <scope>NUCLEOTIDE SEQUENCE [LARGE SCALE GENOMIC DNA]</scope>
    <source>
        <strain evidence="2">JCM 17975</strain>
    </source>
</reference>
<dbReference type="Proteomes" id="UP001500843">
    <property type="component" value="Unassembled WGS sequence"/>
</dbReference>
<protein>
    <recommendedName>
        <fullName evidence="3">Type VII secretion system (Wss) protein ESAT-6</fullName>
    </recommendedName>
</protein>
<organism evidence="1 2">
    <name type="scientific">Promicromonospora umidemergens</name>
    <dbReference type="NCBI Taxonomy" id="629679"/>
    <lineage>
        <taxon>Bacteria</taxon>
        <taxon>Bacillati</taxon>
        <taxon>Actinomycetota</taxon>
        <taxon>Actinomycetes</taxon>
        <taxon>Micrococcales</taxon>
        <taxon>Promicromonosporaceae</taxon>
        <taxon>Promicromonospora</taxon>
    </lineage>
</organism>